<dbReference type="EMBL" id="CP069105">
    <property type="protein sequence ID" value="QSS55148.1"/>
    <property type="molecule type" value="Genomic_DNA"/>
</dbReference>
<sequence length="65" mass="7728">MALSIPRTKVERTDLIYKNNQVSNHEYSSNLFRMLKCFIHKAKHGIPGWAEACQTRYHRHPLNFE</sequence>
<reference evidence="1" key="1">
    <citation type="submission" date="2021-01" db="EMBL/GenBank/DDBJ databases">
        <title>Chromosome-level genome assembly of a human fungal pathogen reveals clustering of transcriptionally co-regulated genes.</title>
        <authorList>
            <person name="Voorhies M."/>
            <person name="Cohen S."/>
            <person name="Shea T.P."/>
            <person name="Petrus S."/>
            <person name="Munoz J.F."/>
            <person name="Poplawski S."/>
            <person name="Goldman W.E."/>
            <person name="Michael T."/>
            <person name="Cuomo C.A."/>
            <person name="Sil A."/>
            <person name="Beyhan S."/>
        </authorList>
    </citation>
    <scope>NUCLEOTIDE SEQUENCE</scope>
    <source>
        <strain evidence="1">H88</strain>
    </source>
</reference>
<dbReference type="VEuPathDB" id="FungiDB:I7I53_02951"/>
<evidence type="ECO:0000313" key="1">
    <source>
        <dbReference type="EMBL" id="QSS55148.1"/>
    </source>
</evidence>
<protein>
    <submittedName>
        <fullName evidence="1">Uncharacterized protein</fullName>
    </submittedName>
</protein>
<name>A0A8A1LLE2_AJEC8</name>
<dbReference type="Proteomes" id="UP000663419">
    <property type="component" value="Chromosome 4"/>
</dbReference>
<organism evidence="1 2">
    <name type="scientific">Ajellomyces capsulatus (strain H88)</name>
    <name type="common">Darling's disease fungus</name>
    <name type="synonym">Histoplasma capsulatum</name>
    <dbReference type="NCBI Taxonomy" id="544711"/>
    <lineage>
        <taxon>Eukaryota</taxon>
        <taxon>Fungi</taxon>
        <taxon>Dikarya</taxon>
        <taxon>Ascomycota</taxon>
        <taxon>Pezizomycotina</taxon>
        <taxon>Eurotiomycetes</taxon>
        <taxon>Eurotiomycetidae</taxon>
        <taxon>Onygenales</taxon>
        <taxon>Ajellomycetaceae</taxon>
        <taxon>Histoplasma</taxon>
    </lineage>
</organism>
<proteinExistence type="predicted"/>
<evidence type="ECO:0000313" key="2">
    <source>
        <dbReference type="Proteomes" id="UP000663419"/>
    </source>
</evidence>
<dbReference type="AlphaFoldDB" id="A0A8A1LLE2"/>
<accession>A0A8A1LLE2</accession>
<gene>
    <name evidence="1" type="ORF">I7I53_02951</name>
</gene>